<gene>
    <name evidence="3" type="ORF">HUN01_32940</name>
</gene>
<dbReference type="SUPFAM" id="SSF88946">
    <property type="entry name" value="Sigma2 domain of RNA polymerase sigma factors"/>
    <property type="match status" value="1"/>
</dbReference>
<evidence type="ECO:0000313" key="4">
    <source>
        <dbReference type="Proteomes" id="UP000514713"/>
    </source>
</evidence>
<dbReference type="InterPro" id="IPR013324">
    <property type="entry name" value="RNA_pol_sigma_r3/r4-like"/>
</dbReference>
<dbReference type="GO" id="GO:0003700">
    <property type="term" value="F:DNA-binding transcription factor activity"/>
    <property type="evidence" value="ECO:0007669"/>
    <property type="project" value="InterPro"/>
</dbReference>
<dbReference type="InterPro" id="IPR046531">
    <property type="entry name" value="DUF6596"/>
</dbReference>
<dbReference type="PANTHER" id="PTHR47756:SF2">
    <property type="entry name" value="BLL6612 PROTEIN"/>
    <property type="match status" value="1"/>
</dbReference>
<feature type="domain" description="RNA polymerase sigma-70 region 2" evidence="1">
    <location>
        <begin position="15"/>
        <end position="75"/>
    </location>
</feature>
<evidence type="ECO:0000259" key="2">
    <source>
        <dbReference type="Pfam" id="PF20239"/>
    </source>
</evidence>
<sequence length="408" mass="44899">MNARQAAELAARNSYGQLVAYLAVRTHDVAAAEDVLGDAFLAALKAWPEKGVPDNPEAWLLLTARRRLIDDARHAKVKASAAYALKLIADDVQQETSLEVLFPDDRVKLLFICAHPAIDAGIRTPLMLQTVLGLNAAQIASAFLIAPVTMSQRLVRAKAKIRDAGIAFELPEAKDLAMRLDAVLEAIYAAYSNGWENVTGVDPRRKGLTEEAIWLARLCVQLLPEEPEARGLLALMLHCEARRDARRTKNGVYIPLLEQDVTLWSQPMLNEAERELAEAAKFKQLGKFQLEAAIQSTHAQRRVTERTDWQTLALLYEGLIQFSPTLGALVGHAAAIAEAKGLEQGLALLEALPAESVKSYQPYWALKAHLLKHLGQNSQAKQAYSRAIGLVEDPAIREFLVRQSSVIS</sequence>
<feature type="domain" description="DUF6596" evidence="2">
    <location>
        <begin position="179"/>
        <end position="280"/>
    </location>
</feature>
<protein>
    <submittedName>
        <fullName evidence="3">RNA polymerase subunit sigma-70</fullName>
    </submittedName>
</protein>
<name>A0A7D7LHW4_9NOSO</name>
<organism evidence="3 4">
    <name type="scientific">Nostoc edaphicum CCNP1411</name>
    <dbReference type="NCBI Taxonomy" id="1472755"/>
    <lineage>
        <taxon>Bacteria</taxon>
        <taxon>Bacillati</taxon>
        <taxon>Cyanobacteriota</taxon>
        <taxon>Cyanophyceae</taxon>
        <taxon>Nostocales</taxon>
        <taxon>Nostocaceae</taxon>
        <taxon>Nostoc</taxon>
    </lineage>
</organism>
<dbReference type="Proteomes" id="UP000514713">
    <property type="component" value="Chromosome"/>
</dbReference>
<proteinExistence type="predicted"/>
<dbReference type="KEGG" id="ned:HUN01_32940"/>
<dbReference type="PANTHER" id="PTHR47756">
    <property type="entry name" value="BLL6612 PROTEIN-RELATED"/>
    <property type="match status" value="1"/>
</dbReference>
<accession>A0A7D7LHW4</accession>
<dbReference type="Pfam" id="PF04542">
    <property type="entry name" value="Sigma70_r2"/>
    <property type="match status" value="1"/>
</dbReference>
<evidence type="ECO:0000313" key="3">
    <source>
        <dbReference type="EMBL" id="QMS92170.1"/>
    </source>
</evidence>
<dbReference type="InterPro" id="IPR007627">
    <property type="entry name" value="RNA_pol_sigma70_r2"/>
</dbReference>
<dbReference type="Pfam" id="PF20239">
    <property type="entry name" value="DUF6596"/>
    <property type="match status" value="1"/>
</dbReference>
<evidence type="ECO:0000259" key="1">
    <source>
        <dbReference type="Pfam" id="PF04542"/>
    </source>
</evidence>
<dbReference type="EMBL" id="CP054698">
    <property type="protein sequence ID" value="QMS92170.1"/>
    <property type="molecule type" value="Genomic_DNA"/>
</dbReference>
<dbReference type="GO" id="GO:0006352">
    <property type="term" value="P:DNA-templated transcription initiation"/>
    <property type="evidence" value="ECO:0007669"/>
    <property type="project" value="InterPro"/>
</dbReference>
<dbReference type="InterPro" id="IPR013325">
    <property type="entry name" value="RNA_pol_sigma_r2"/>
</dbReference>
<keyword evidence="4" id="KW-1185">Reference proteome</keyword>
<dbReference type="AlphaFoldDB" id="A0A7D7LHW4"/>
<dbReference type="Gene3D" id="1.10.1740.10">
    <property type="match status" value="1"/>
</dbReference>
<dbReference type="SUPFAM" id="SSF88659">
    <property type="entry name" value="Sigma3 and sigma4 domains of RNA polymerase sigma factors"/>
    <property type="match status" value="1"/>
</dbReference>
<reference evidence="4" key="1">
    <citation type="submission" date="2020-06" db="EMBL/GenBank/DDBJ databases">
        <title>Nostoc edaphicum CCNP1411 genome.</title>
        <authorList>
            <person name="Fidor A."/>
            <person name="Grabski M."/>
            <person name="Gawor J."/>
            <person name="Gromadka R."/>
            <person name="Wegrzyn G."/>
            <person name="Mazur-Marzec H."/>
        </authorList>
    </citation>
    <scope>NUCLEOTIDE SEQUENCE [LARGE SCALE GENOMIC DNA]</scope>
    <source>
        <strain evidence="4">CCNP1411</strain>
    </source>
</reference>